<organism evidence="1">
    <name type="scientific">Candidatus Methanophagaceae archaeon ANME-1 ERB6</name>
    <dbReference type="NCBI Taxonomy" id="2759912"/>
    <lineage>
        <taxon>Archaea</taxon>
        <taxon>Methanobacteriati</taxon>
        <taxon>Methanobacteriota</taxon>
        <taxon>Stenosarchaea group</taxon>
        <taxon>Methanomicrobia</taxon>
        <taxon>Candidatus Methanophagales</taxon>
        <taxon>Candidatus Methanophagaceae</taxon>
    </lineage>
</organism>
<dbReference type="AlphaFoldDB" id="A0A7G9YUP6"/>
<gene>
    <name evidence="1" type="ORF">GMKFMAKO_00047</name>
</gene>
<evidence type="ECO:0000313" key="1">
    <source>
        <dbReference type="EMBL" id="QNO51730.1"/>
    </source>
</evidence>
<sequence length="310" mass="34575">MAMVVALLFSASSISASPGIGVDIEPEIQHTSPGKTVEYTIIVHNYDSADKSVALEIDVGKCKIAWFEWIKIHVLVQAHSVYPVSIRITPGSGAIGETYNWGVIAATTDESASARATIVVQDYDYVSETYVEGEGVFHIDKKVRSSTVSDAGQQRFAVNVEKHFDCRGEIDGFVNNEFLIEGARGDNPNFKQVSAVDGYRATLPGDYFKGDEKLKSCFVFGGTGAKIHETYDVQKMDTRLESINLHSTGDQRHKTELDTINDFSGYFLIDAKQSIPGYKHIEDREEFWGNYTVSKHLIFRRPDEPVFDWP</sequence>
<accession>A0A7G9YUP6</accession>
<protein>
    <submittedName>
        <fullName evidence="1">Uncharacterized protein</fullName>
    </submittedName>
</protein>
<dbReference type="EMBL" id="MT631476">
    <property type="protein sequence ID" value="QNO51730.1"/>
    <property type="molecule type" value="Genomic_DNA"/>
</dbReference>
<proteinExistence type="predicted"/>
<name>A0A7G9YUP6_9EURY</name>
<reference evidence="1" key="1">
    <citation type="submission" date="2020-06" db="EMBL/GenBank/DDBJ databases">
        <title>Unique genomic features of the anaerobic methanotrophic archaea.</title>
        <authorList>
            <person name="Chadwick G.L."/>
            <person name="Skennerton C.T."/>
            <person name="Laso-Perez R."/>
            <person name="Leu A.O."/>
            <person name="Speth D.R."/>
            <person name="Yu H."/>
            <person name="Morgan-Lang C."/>
            <person name="Hatzenpichler R."/>
            <person name="Goudeau D."/>
            <person name="Malmstrom R."/>
            <person name="Brazelton W.J."/>
            <person name="Woyke T."/>
            <person name="Hallam S.J."/>
            <person name="Tyson G.W."/>
            <person name="Wegener G."/>
            <person name="Boetius A."/>
            <person name="Orphan V."/>
        </authorList>
    </citation>
    <scope>NUCLEOTIDE SEQUENCE</scope>
</reference>